<organism evidence="1">
    <name type="scientific">viral metagenome</name>
    <dbReference type="NCBI Taxonomy" id="1070528"/>
    <lineage>
        <taxon>unclassified sequences</taxon>
        <taxon>metagenomes</taxon>
        <taxon>organismal metagenomes</taxon>
    </lineage>
</organism>
<evidence type="ECO:0000313" key="1">
    <source>
        <dbReference type="EMBL" id="QJA96316.1"/>
    </source>
</evidence>
<dbReference type="EMBL" id="MT143388">
    <property type="protein sequence ID" value="QJA96316.1"/>
    <property type="molecule type" value="Genomic_DNA"/>
</dbReference>
<accession>A0A6M3LM10</accession>
<name>A0A6M3LM10_9ZZZZ</name>
<protein>
    <submittedName>
        <fullName evidence="1">Uncharacterized protein</fullName>
    </submittedName>
</protein>
<reference evidence="1" key="1">
    <citation type="submission" date="2020-03" db="EMBL/GenBank/DDBJ databases">
        <title>The deep terrestrial virosphere.</title>
        <authorList>
            <person name="Holmfeldt K."/>
            <person name="Nilsson E."/>
            <person name="Simone D."/>
            <person name="Lopez-Fernandez M."/>
            <person name="Wu X."/>
            <person name="de Brujin I."/>
            <person name="Lundin D."/>
            <person name="Andersson A."/>
            <person name="Bertilsson S."/>
            <person name="Dopson M."/>
        </authorList>
    </citation>
    <scope>NUCLEOTIDE SEQUENCE</scope>
    <source>
        <strain evidence="1">MM415B09686</strain>
    </source>
</reference>
<gene>
    <name evidence="1" type="ORF">MM415B09686_0008</name>
</gene>
<proteinExistence type="predicted"/>
<sequence>MTETERRLLALMQAAGNMARERCWLDLGLFPYPLAWGNWPWRWN</sequence>
<dbReference type="AlphaFoldDB" id="A0A6M3LM10"/>